<evidence type="ECO:0000313" key="1">
    <source>
        <dbReference type="EMBL" id="RPA57033.1"/>
    </source>
</evidence>
<comment type="caution">
    <text evidence="1">The sequence shown here is derived from an EMBL/GenBank/DDBJ whole genome shotgun (WGS) entry which is preliminary data.</text>
</comment>
<organism evidence="1 2">
    <name type="scientific">Aerococcus agrisoli</name>
    <dbReference type="NCBI Taxonomy" id="2487350"/>
    <lineage>
        <taxon>Bacteria</taxon>
        <taxon>Bacillati</taxon>
        <taxon>Bacillota</taxon>
        <taxon>Bacilli</taxon>
        <taxon>Lactobacillales</taxon>
        <taxon>Aerococcaceae</taxon>
        <taxon>Aerococcus</taxon>
    </lineage>
</organism>
<evidence type="ECO:0000313" key="2">
    <source>
        <dbReference type="Proteomes" id="UP000273977"/>
    </source>
</evidence>
<name>A0A3N4G271_9LACT</name>
<sequence length="99" mass="11268">MKLSITPAAQQYFVEEMGLTEGSQVGFHSRVYGKTAVHEGFSVGLTIEAPTGNVLVDQTVDGIYYYINENDEWFFNGYDFEVDFDPSEENFVYNFIEQA</sequence>
<protein>
    <submittedName>
        <fullName evidence="1">Iron-sulfur cluster biosynthesis protein</fullName>
    </submittedName>
</protein>
<reference evidence="1 2" key="1">
    <citation type="submission" date="2018-11" db="EMBL/GenBank/DDBJ databases">
        <title>Aerococcus sp. SJQ22, whole genome shotgun sequence.</title>
        <authorList>
            <person name="Sun L."/>
            <person name="Gao X."/>
            <person name="Chen W."/>
            <person name="Huang K."/>
        </authorList>
    </citation>
    <scope>NUCLEOTIDE SEQUENCE [LARGE SCALE GENOMIC DNA]</scope>
    <source>
        <strain evidence="1 2">SJQ22</strain>
    </source>
</reference>
<dbReference type="OrthoDB" id="1645729at2"/>
<dbReference type="RefSeq" id="WP_123781092.1">
    <property type="nucleotide sequence ID" value="NZ_RKMG01000033.1"/>
</dbReference>
<proteinExistence type="predicted"/>
<keyword evidence="2" id="KW-1185">Reference proteome</keyword>
<dbReference type="AlphaFoldDB" id="A0A3N4G271"/>
<gene>
    <name evidence="1" type="ORF">EF384_08415</name>
</gene>
<dbReference type="InterPro" id="IPR035903">
    <property type="entry name" value="HesB-like_dom_sf"/>
</dbReference>
<dbReference type="Proteomes" id="UP000273977">
    <property type="component" value="Unassembled WGS sequence"/>
</dbReference>
<accession>A0A3N4G271</accession>
<dbReference type="SUPFAM" id="SSF89360">
    <property type="entry name" value="HesB-like domain"/>
    <property type="match status" value="1"/>
</dbReference>
<dbReference type="EMBL" id="RKMG01000033">
    <property type="protein sequence ID" value="RPA57033.1"/>
    <property type="molecule type" value="Genomic_DNA"/>
</dbReference>